<evidence type="ECO:0000313" key="2">
    <source>
        <dbReference type="EMBL" id="KAF2139847.1"/>
    </source>
</evidence>
<organism evidence="2 3">
    <name type="scientific">Aplosporella prunicola CBS 121167</name>
    <dbReference type="NCBI Taxonomy" id="1176127"/>
    <lineage>
        <taxon>Eukaryota</taxon>
        <taxon>Fungi</taxon>
        <taxon>Dikarya</taxon>
        <taxon>Ascomycota</taxon>
        <taxon>Pezizomycotina</taxon>
        <taxon>Dothideomycetes</taxon>
        <taxon>Dothideomycetes incertae sedis</taxon>
        <taxon>Botryosphaeriales</taxon>
        <taxon>Aplosporellaceae</taxon>
        <taxon>Aplosporella</taxon>
    </lineage>
</organism>
<name>A0A6A6BAB2_9PEZI</name>
<evidence type="ECO:0000256" key="1">
    <source>
        <dbReference type="SAM" id="MobiDB-lite"/>
    </source>
</evidence>
<dbReference type="Gene3D" id="2.60.40.640">
    <property type="match status" value="1"/>
</dbReference>
<dbReference type="AlphaFoldDB" id="A0A6A6BAB2"/>
<feature type="region of interest" description="Disordered" evidence="1">
    <location>
        <begin position="577"/>
        <end position="609"/>
    </location>
</feature>
<feature type="compositionally biased region" description="Low complexity" evidence="1">
    <location>
        <begin position="584"/>
        <end position="594"/>
    </location>
</feature>
<feature type="region of interest" description="Disordered" evidence="1">
    <location>
        <begin position="158"/>
        <end position="177"/>
    </location>
</feature>
<sequence>MSARSLSIDSVSQKMLSLAWQDKPTINISLKGEHGTRGGYMTSFSTMDQIEGEVFITCGKDTRFDDLEIAFVGTATTCNDRFTANASLAANTITATHHFLKLRQPIPDAALPQPRVIEAGRTYRFPFTFVVPAHLLPLACQNAANDQVRAAHLQLPPSMGEGPIPSSPSGKPLDDLAPEGARISYAVRATLGRSSATSSGKSEMLAQKAKAVRVKPAFEEQPPLAVDQPVLPSSNCANGTCCTTPRCAPQEYRLHAEKTIRKGLFQTRTGKLSVAAAQPRSFHLPSPGSSSASTPNAPISTSVRVTLRFDPAGPDALPPKLGHLAARLKIQTFHTSTPRAGFPSKEALWMDPAVAAWGVMVPLEKRDVGGLQWLKRCEGAPPCPLRRDSGISDCSRSSSTSSSSSTPFIPSPSSSFSSPSNLSPSNSSPSNPSPSKTHLSPTPNSNHYYTATLLIPLTLPSSRSFVPTFHSCLISRTYRLDLSLSLPGATSVLPASAVTVKLPVQVSAAGSVAGVAEAERRRSSAAAGVAAGELVGYDGAVGAGGLGVGSALEGLDGYAGGGEGLEGLVDEGVDVAESAVSPHQQQQQQQQQQQDLPPPPAPPGYEARGSVAVAVAV</sequence>
<evidence type="ECO:0008006" key="4">
    <source>
        <dbReference type="Google" id="ProtNLM"/>
    </source>
</evidence>
<dbReference type="PANTHER" id="PTHR31904">
    <property type="entry name" value="BYPASS OF STOP CODON PROTEIN 5-RELATED"/>
    <property type="match status" value="1"/>
</dbReference>
<dbReference type="InterPro" id="IPR014752">
    <property type="entry name" value="Arrestin-like_C"/>
</dbReference>
<gene>
    <name evidence="2" type="ORF">K452DRAFT_310226</name>
</gene>
<evidence type="ECO:0000313" key="3">
    <source>
        <dbReference type="Proteomes" id="UP000799438"/>
    </source>
</evidence>
<protein>
    <recommendedName>
        <fullName evidence="4">Arrestin-like N-terminal domain-containing protein</fullName>
    </recommendedName>
</protein>
<keyword evidence="3" id="KW-1185">Reference proteome</keyword>
<feature type="region of interest" description="Disordered" evidence="1">
    <location>
        <begin position="385"/>
        <end position="442"/>
    </location>
</feature>
<proteinExistence type="predicted"/>
<dbReference type="OrthoDB" id="2283785at2759"/>
<dbReference type="EMBL" id="ML995491">
    <property type="protein sequence ID" value="KAF2139847.1"/>
    <property type="molecule type" value="Genomic_DNA"/>
</dbReference>
<dbReference type="InterPro" id="IPR039634">
    <property type="entry name" value="Bul1-like"/>
</dbReference>
<dbReference type="GeneID" id="54300812"/>
<dbReference type="PANTHER" id="PTHR31904:SF1">
    <property type="entry name" value="BYPASS OF STOP CODON PROTEIN 5-RELATED"/>
    <property type="match status" value="1"/>
</dbReference>
<dbReference type="Proteomes" id="UP000799438">
    <property type="component" value="Unassembled WGS sequence"/>
</dbReference>
<dbReference type="RefSeq" id="XP_033395560.1">
    <property type="nucleotide sequence ID" value="XM_033543315.1"/>
</dbReference>
<accession>A0A6A6BAB2</accession>
<feature type="compositionally biased region" description="Low complexity" evidence="1">
    <location>
        <begin position="395"/>
        <end position="435"/>
    </location>
</feature>
<reference evidence="2" key="1">
    <citation type="journal article" date="2020" name="Stud. Mycol.">
        <title>101 Dothideomycetes genomes: a test case for predicting lifestyles and emergence of pathogens.</title>
        <authorList>
            <person name="Haridas S."/>
            <person name="Albert R."/>
            <person name="Binder M."/>
            <person name="Bloem J."/>
            <person name="Labutti K."/>
            <person name="Salamov A."/>
            <person name="Andreopoulos B."/>
            <person name="Baker S."/>
            <person name="Barry K."/>
            <person name="Bills G."/>
            <person name="Bluhm B."/>
            <person name="Cannon C."/>
            <person name="Castanera R."/>
            <person name="Culley D."/>
            <person name="Daum C."/>
            <person name="Ezra D."/>
            <person name="Gonzalez J."/>
            <person name="Henrissat B."/>
            <person name="Kuo A."/>
            <person name="Liang C."/>
            <person name="Lipzen A."/>
            <person name="Lutzoni F."/>
            <person name="Magnuson J."/>
            <person name="Mondo S."/>
            <person name="Nolan M."/>
            <person name="Ohm R."/>
            <person name="Pangilinan J."/>
            <person name="Park H.-J."/>
            <person name="Ramirez L."/>
            <person name="Alfaro M."/>
            <person name="Sun H."/>
            <person name="Tritt A."/>
            <person name="Yoshinaga Y."/>
            <person name="Zwiers L.-H."/>
            <person name="Turgeon B."/>
            <person name="Goodwin S."/>
            <person name="Spatafora J."/>
            <person name="Crous P."/>
            <person name="Grigoriev I."/>
        </authorList>
    </citation>
    <scope>NUCLEOTIDE SEQUENCE</scope>
    <source>
        <strain evidence="2">CBS 121167</strain>
    </source>
</reference>